<reference evidence="1 2" key="1">
    <citation type="submission" date="2023-03" db="EMBL/GenBank/DDBJ databases">
        <title>Genome sequence of Lichtheimia ornata CBS 291.66.</title>
        <authorList>
            <person name="Mohabir J.T."/>
            <person name="Shea T.P."/>
            <person name="Kurbessoian T."/>
            <person name="Berby B."/>
            <person name="Fontaine J."/>
            <person name="Livny J."/>
            <person name="Gnirke A."/>
            <person name="Stajich J.E."/>
            <person name="Cuomo C.A."/>
        </authorList>
    </citation>
    <scope>NUCLEOTIDE SEQUENCE [LARGE SCALE GENOMIC DNA]</scope>
    <source>
        <strain evidence="1">CBS 291.66</strain>
    </source>
</reference>
<comment type="caution">
    <text evidence="1">The sequence shown here is derived from an EMBL/GenBank/DDBJ whole genome shotgun (WGS) entry which is preliminary data.</text>
</comment>
<organism evidence="1 2">
    <name type="scientific">Lichtheimia ornata</name>
    <dbReference type="NCBI Taxonomy" id="688661"/>
    <lineage>
        <taxon>Eukaryota</taxon>
        <taxon>Fungi</taxon>
        <taxon>Fungi incertae sedis</taxon>
        <taxon>Mucoromycota</taxon>
        <taxon>Mucoromycotina</taxon>
        <taxon>Mucoromycetes</taxon>
        <taxon>Mucorales</taxon>
        <taxon>Lichtheimiaceae</taxon>
        <taxon>Lichtheimia</taxon>
    </lineage>
</organism>
<proteinExistence type="predicted"/>
<evidence type="ECO:0000313" key="2">
    <source>
        <dbReference type="Proteomes" id="UP001234581"/>
    </source>
</evidence>
<name>A0AAD7Y218_9FUNG</name>
<dbReference type="GeneID" id="83209600"/>
<gene>
    <name evidence="1" type="ORF">O0I10_002182</name>
</gene>
<evidence type="ECO:0000313" key="1">
    <source>
        <dbReference type="EMBL" id="KAJ8661853.1"/>
    </source>
</evidence>
<dbReference type="AlphaFoldDB" id="A0AAD7Y218"/>
<keyword evidence="2" id="KW-1185">Reference proteome</keyword>
<dbReference type="EMBL" id="JARTCD010000006">
    <property type="protein sequence ID" value="KAJ8661853.1"/>
    <property type="molecule type" value="Genomic_DNA"/>
</dbReference>
<accession>A0AAD7Y218</accession>
<dbReference type="RefSeq" id="XP_058346766.1">
    <property type="nucleotide sequence ID" value="XM_058482268.1"/>
</dbReference>
<sequence>MGVLKTSVHCLFWVNHVIHGEVFMSLVVSTFIASRVVGYQATGDFSGECQPMNVFYEWIVSATSDSIHIVGVISSFFPSSGSSRYRQFGGHAEMKVSYRLITSAARNNLYIFDISNLSISWWFWLLAIPLMDLYNYTCLMDASCHQQAMRTRVDIFGVAKVIYASPQGIHRQAAFDFQ</sequence>
<protein>
    <submittedName>
        <fullName evidence="1">Uncharacterized protein</fullName>
    </submittedName>
</protein>
<dbReference type="Proteomes" id="UP001234581">
    <property type="component" value="Unassembled WGS sequence"/>
</dbReference>